<evidence type="ECO:0000256" key="1">
    <source>
        <dbReference type="SAM" id="Phobius"/>
    </source>
</evidence>
<dbReference type="RefSeq" id="WP_120110271.1">
    <property type="nucleotide sequence ID" value="NZ_QXQB01000002.1"/>
</dbReference>
<sequence>MKGIYAWLNLIGFLGMIIVNFLANKLPIGGKTTGEISAQHPVLITPAGYAFSIWSIIYMLLFLFVIYGFTKDGRASGRVAAIGVFFFLSCLFNIGWLLLWHHERLTSSVFMMFALLITLGIVYSKINSAKPARHAERWSVRLPFSIYLGWICVASIVNVAVALSAGGWDGWGLPDTTWAIIMLGIATVVALALGFKYKDIACMLVFIWAFIAIGIKQQAYPTVAYTSYALAALLVLVVLFLVVKLVRGRGTETA</sequence>
<dbReference type="Proteomes" id="UP000267798">
    <property type="component" value="Unassembled WGS sequence"/>
</dbReference>
<feature type="transmembrane region" description="Helical" evidence="1">
    <location>
        <begin position="5"/>
        <end position="23"/>
    </location>
</feature>
<keyword evidence="1" id="KW-0472">Membrane</keyword>
<keyword evidence="3" id="KW-1185">Reference proteome</keyword>
<accession>A0A3A6PIN9</accession>
<organism evidence="2 3">
    <name type="scientific">Paenibacillus pinisoli</name>
    <dbReference type="NCBI Taxonomy" id="1276110"/>
    <lineage>
        <taxon>Bacteria</taxon>
        <taxon>Bacillati</taxon>
        <taxon>Bacillota</taxon>
        <taxon>Bacilli</taxon>
        <taxon>Bacillales</taxon>
        <taxon>Paenibacillaceae</taxon>
        <taxon>Paenibacillus</taxon>
    </lineage>
</organism>
<dbReference type="OrthoDB" id="5189031at2"/>
<protein>
    <submittedName>
        <fullName evidence="2">Tryptophan-rich sensory protein</fullName>
    </submittedName>
</protein>
<dbReference type="InterPro" id="IPR038330">
    <property type="entry name" value="TspO/MBR-related_sf"/>
</dbReference>
<dbReference type="EMBL" id="QXQB01000002">
    <property type="protein sequence ID" value="RJX40210.1"/>
    <property type="molecule type" value="Genomic_DNA"/>
</dbReference>
<dbReference type="PANTHER" id="PTHR33802">
    <property type="entry name" value="SI:CH211-161H7.5-RELATED"/>
    <property type="match status" value="1"/>
</dbReference>
<gene>
    <name evidence="2" type="ORF">D3P09_12695</name>
</gene>
<name>A0A3A6PIN9_9BACL</name>
<feature type="transmembrane region" description="Helical" evidence="1">
    <location>
        <begin position="200"/>
        <end position="219"/>
    </location>
</feature>
<proteinExistence type="predicted"/>
<feature type="transmembrane region" description="Helical" evidence="1">
    <location>
        <begin position="43"/>
        <end position="67"/>
    </location>
</feature>
<feature type="transmembrane region" description="Helical" evidence="1">
    <location>
        <begin position="79"/>
        <end position="99"/>
    </location>
</feature>
<dbReference type="Gene3D" id="1.20.1260.100">
    <property type="entry name" value="TspO/MBR protein"/>
    <property type="match status" value="1"/>
</dbReference>
<comment type="caution">
    <text evidence="2">The sequence shown here is derived from an EMBL/GenBank/DDBJ whole genome shotgun (WGS) entry which is preliminary data.</text>
</comment>
<feature type="transmembrane region" description="Helical" evidence="1">
    <location>
        <begin position="177"/>
        <end position="195"/>
    </location>
</feature>
<dbReference type="PANTHER" id="PTHR33802:SF1">
    <property type="entry name" value="XK-RELATED PROTEIN"/>
    <property type="match status" value="1"/>
</dbReference>
<keyword evidence="1" id="KW-0812">Transmembrane</keyword>
<feature type="transmembrane region" description="Helical" evidence="1">
    <location>
        <begin position="144"/>
        <end position="165"/>
    </location>
</feature>
<keyword evidence="1" id="KW-1133">Transmembrane helix</keyword>
<evidence type="ECO:0000313" key="3">
    <source>
        <dbReference type="Proteomes" id="UP000267798"/>
    </source>
</evidence>
<feature type="transmembrane region" description="Helical" evidence="1">
    <location>
        <begin position="225"/>
        <end position="246"/>
    </location>
</feature>
<dbReference type="AlphaFoldDB" id="A0A3A6PIN9"/>
<evidence type="ECO:0000313" key="2">
    <source>
        <dbReference type="EMBL" id="RJX40210.1"/>
    </source>
</evidence>
<reference evidence="2 3" key="1">
    <citation type="submission" date="2018-09" db="EMBL/GenBank/DDBJ databases">
        <title>Paenibacillus aracenensis nov. sp. isolated from a cave in southern Spain.</title>
        <authorList>
            <person name="Jurado V."/>
            <person name="Gutierrez-Patricio S."/>
            <person name="Gonzalez-Pimentel J.L."/>
            <person name="Miller A.Z."/>
            <person name="Laiz L."/>
            <person name="Saiz-Jimenez C."/>
        </authorList>
    </citation>
    <scope>NUCLEOTIDE SEQUENCE [LARGE SCALE GENOMIC DNA]</scope>
    <source>
        <strain evidence="2 3">JCM 19203</strain>
    </source>
</reference>
<feature type="transmembrane region" description="Helical" evidence="1">
    <location>
        <begin position="105"/>
        <end position="123"/>
    </location>
</feature>